<evidence type="ECO:0000256" key="6">
    <source>
        <dbReference type="ARBA" id="ARBA00023136"/>
    </source>
</evidence>
<comment type="caution">
    <text evidence="9">The sequence shown here is derived from an EMBL/GenBank/DDBJ whole genome shotgun (WGS) entry which is preliminary data.</text>
</comment>
<dbReference type="GO" id="GO:0022857">
    <property type="term" value="F:transmembrane transporter activity"/>
    <property type="evidence" value="ECO:0007669"/>
    <property type="project" value="InterPro"/>
</dbReference>
<protein>
    <recommendedName>
        <fullName evidence="8">Major facilitator superfamily (MFS) profile domain-containing protein</fullName>
    </recommendedName>
</protein>
<dbReference type="Proteomes" id="UP000748025">
    <property type="component" value="Unassembled WGS sequence"/>
</dbReference>
<dbReference type="PROSITE" id="PS50850">
    <property type="entry name" value="MFS"/>
    <property type="match status" value="1"/>
</dbReference>
<evidence type="ECO:0000256" key="2">
    <source>
        <dbReference type="ARBA" id="ARBA00006727"/>
    </source>
</evidence>
<evidence type="ECO:0000256" key="4">
    <source>
        <dbReference type="ARBA" id="ARBA00022692"/>
    </source>
</evidence>
<organism evidence="9 10">
    <name type="scientific">Claviceps pusilla</name>
    <dbReference type="NCBI Taxonomy" id="123648"/>
    <lineage>
        <taxon>Eukaryota</taxon>
        <taxon>Fungi</taxon>
        <taxon>Dikarya</taxon>
        <taxon>Ascomycota</taxon>
        <taxon>Pezizomycotina</taxon>
        <taxon>Sordariomycetes</taxon>
        <taxon>Hypocreomycetidae</taxon>
        <taxon>Hypocreales</taxon>
        <taxon>Clavicipitaceae</taxon>
        <taxon>Claviceps</taxon>
    </lineage>
</organism>
<dbReference type="PANTHER" id="PTHR11360:SF224">
    <property type="entry name" value="MAJOR FACILITATOR SUPERFAMILY (MFS) PROFILE DOMAIN-CONTAINING PROTEIN-RELATED"/>
    <property type="match status" value="1"/>
</dbReference>
<dbReference type="InterPro" id="IPR011701">
    <property type="entry name" value="MFS"/>
</dbReference>
<dbReference type="EMBL" id="SRPW01001209">
    <property type="protein sequence ID" value="KAG6004781.1"/>
    <property type="molecule type" value="Genomic_DNA"/>
</dbReference>
<feature type="transmembrane region" description="Helical" evidence="7">
    <location>
        <begin position="51"/>
        <end position="73"/>
    </location>
</feature>
<dbReference type="AlphaFoldDB" id="A0A9P7N9K6"/>
<feature type="transmembrane region" description="Helical" evidence="7">
    <location>
        <begin position="139"/>
        <end position="159"/>
    </location>
</feature>
<feature type="non-terminal residue" evidence="9">
    <location>
        <position position="1"/>
    </location>
</feature>
<evidence type="ECO:0000256" key="5">
    <source>
        <dbReference type="ARBA" id="ARBA00022989"/>
    </source>
</evidence>
<sequence length="372" mass="39786">VGTFQEYYHNGPLKDYTASQIAWIPSMQIFLMCFLSPFVGQIFDNYGPRPLILVGSFLHVFGLMMASLSSQYYQFMLSQGLCSSLGVSAIFLASIGTVSGWFKRRRGMAFGLFATGSSLGGVVFPIMLSRLIQSVGYGWAMRTAAFIILALLIVANCTIKPRRVCGRHPLSRRVLARPFHESPFLFLLAGLALIPFGLYTPIDFIPTVAKSEGMRESLAENLIAFYNAASLIGRAGSGFLADKFGLFNIFSLACYGAGICIMTVWIPGGGHDAATITFCLLFGLFSGAYVAILPALVARISPLEEVGYRNGISQLFGSIGGLVTSPIAGAIFEGAGGAIGLKTFAGVFMLVGTTGVVAARISWTGFKLGVVF</sequence>
<comment type="similarity">
    <text evidence="2">Belongs to the major facilitator superfamily. Monocarboxylate porter (TC 2.A.1.13) family.</text>
</comment>
<feature type="transmembrane region" description="Helical" evidence="7">
    <location>
        <begin position="179"/>
        <end position="199"/>
    </location>
</feature>
<feature type="transmembrane region" description="Helical" evidence="7">
    <location>
        <begin position="85"/>
        <end position="102"/>
    </location>
</feature>
<evidence type="ECO:0000256" key="1">
    <source>
        <dbReference type="ARBA" id="ARBA00004141"/>
    </source>
</evidence>
<feature type="transmembrane region" description="Helical" evidence="7">
    <location>
        <begin position="278"/>
        <end position="300"/>
    </location>
</feature>
<dbReference type="SUPFAM" id="SSF103473">
    <property type="entry name" value="MFS general substrate transporter"/>
    <property type="match status" value="1"/>
</dbReference>
<reference evidence="9" key="1">
    <citation type="journal article" date="2020" name="bioRxiv">
        <title>Whole genome comparisons of ergot fungi reveals the divergence and evolution of species within the genus Claviceps are the result of varying mechanisms driving genome evolution and host range expansion.</title>
        <authorList>
            <person name="Wyka S.A."/>
            <person name="Mondo S.J."/>
            <person name="Liu M."/>
            <person name="Dettman J."/>
            <person name="Nalam V."/>
            <person name="Broders K.D."/>
        </authorList>
    </citation>
    <scope>NUCLEOTIDE SEQUENCE</scope>
    <source>
        <strain evidence="9">CCC 602</strain>
    </source>
</reference>
<feature type="domain" description="Major facilitator superfamily (MFS) profile" evidence="8">
    <location>
        <begin position="1"/>
        <end position="370"/>
    </location>
</feature>
<keyword evidence="4 7" id="KW-0812">Transmembrane</keyword>
<feature type="transmembrane region" description="Helical" evidence="7">
    <location>
        <begin position="312"/>
        <end position="332"/>
    </location>
</feature>
<dbReference type="Gene3D" id="1.20.1250.20">
    <property type="entry name" value="MFS general substrate transporter like domains"/>
    <property type="match status" value="1"/>
</dbReference>
<dbReference type="GO" id="GO:0016020">
    <property type="term" value="C:membrane"/>
    <property type="evidence" value="ECO:0007669"/>
    <property type="project" value="UniProtKB-SubCell"/>
</dbReference>
<feature type="transmembrane region" description="Helical" evidence="7">
    <location>
        <begin position="244"/>
        <end position="266"/>
    </location>
</feature>
<dbReference type="PANTHER" id="PTHR11360">
    <property type="entry name" value="MONOCARBOXYLATE TRANSPORTER"/>
    <property type="match status" value="1"/>
</dbReference>
<dbReference type="InterPro" id="IPR036259">
    <property type="entry name" value="MFS_trans_sf"/>
</dbReference>
<dbReference type="OrthoDB" id="5667at2759"/>
<evidence type="ECO:0000259" key="8">
    <source>
        <dbReference type="PROSITE" id="PS50850"/>
    </source>
</evidence>
<feature type="transmembrane region" description="Helical" evidence="7">
    <location>
        <begin position="109"/>
        <end position="127"/>
    </location>
</feature>
<evidence type="ECO:0000256" key="7">
    <source>
        <dbReference type="SAM" id="Phobius"/>
    </source>
</evidence>
<evidence type="ECO:0000313" key="9">
    <source>
        <dbReference type="EMBL" id="KAG6004781.1"/>
    </source>
</evidence>
<comment type="subcellular location">
    <subcellularLocation>
        <location evidence="1">Membrane</location>
        <topology evidence="1">Multi-pass membrane protein</topology>
    </subcellularLocation>
</comment>
<gene>
    <name evidence="9" type="ORF">E4U43_000677</name>
</gene>
<evidence type="ECO:0000313" key="10">
    <source>
        <dbReference type="Proteomes" id="UP000748025"/>
    </source>
</evidence>
<keyword evidence="5 7" id="KW-1133">Transmembrane helix</keyword>
<name>A0A9P7N9K6_9HYPO</name>
<proteinExistence type="inferred from homology"/>
<evidence type="ECO:0000256" key="3">
    <source>
        <dbReference type="ARBA" id="ARBA00022448"/>
    </source>
</evidence>
<keyword evidence="6 7" id="KW-0472">Membrane</keyword>
<feature type="transmembrane region" description="Helical" evidence="7">
    <location>
        <begin position="20"/>
        <end position="39"/>
    </location>
</feature>
<keyword evidence="10" id="KW-1185">Reference proteome</keyword>
<dbReference type="Pfam" id="PF07690">
    <property type="entry name" value="MFS_1"/>
    <property type="match status" value="1"/>
</dbReference>
<dbReference type="InterPro" id="IPR050327">
    <property type="entry name" value="Proton-linked_MCT"/>
</dbReference>
<feature type="transmembrane region" description="Helical" evidence="7">
    <location>
        <begin position="344"/>
        <end position="363"/>
    </location>
</feature>
<accession>A0A9P7N9K6</accession>
<keyword evidence="3" id="KW-0813">Transport</keyword>
<dbReference type="InterPro" id="IPR020846">
    <property type="entry name" value="MFS_dom"/>
</dbReference>